<dbReference type="EMBL" id="JH930472">
    <property type="protein sequence ID" value="EKM55782.1"/>
    <property type="molecule type" value="Genomic_DNA"/>
</dbReference>
<reference evidence="4 5" key="1">
    <citation type="journal article" date="2012" name="BMC Genomics">
        <title>Comparative genomics of the white-rot fungi, Phanerochaete carnosa and P. chrysosporium, to elucidate the genetic basis of the distinct wood types they colonize.</title>
        <authorList>
            <person name="Suzuki H."/>
            <person name="MacDonald J."/>
            <person name="Syed K."/>
            <person name="Salamov A."/>
            <person name="Hori C."/>
            <person name="Aerts A."/>
            <person name="Henrissat B."/>
            <person name="Wiebenga A."/>
            <person name="vanKuyk P.A."/>
            <person name="Barry K."/>
            <person name="Lindquist E."/>
            <person name="LaButti K."/>
            <person name="Lapidus A."/>
            <person name="Lucas S."/>
            <person name="Coutinho P."/>
            <person name="Gong Y."/>
            <person name="Samejima M."/>
            <person name="Mahadevan R."/>
            <person name="Abou-Zaid M."/>
            <person name="de Vries R.P."/>
            <person name="Igarashi K."/>
            <person name="Yadav J.S."/>
            <person name="Grigoriev I.V."/>
            <person name="Master E.R."/>
        </authorList>
    </citation>
    <scope>NUCLEOTIDE SEQUENCE [LARGE SCALE GENOMIC DNA]</scope>
    <source>
        <strain evidence="4 5">HHB-10118-sp</strain>
    </source>
</reference>
<feature type="compositionally biased region" description="Polar residues" evidence="2">
    <location>
        <begin position="330"/>
        <end position="342"/>
    </location>
</feature>
<evidence type="ECO:0000313" key="4">
    <source>
        <dbReference type="EMBL" id="EKM55782.1"/>
    </source>
</evidence>
<gene>
    <name evidence="4" type="ORF">PHACADRAFT_195835</name>
</gene>
<dbReference type="Proteomes" id="UP000008370">
    <property type="component" value="Unassembled WGS sequence"/>
</dbReference>
<feature type="compositionally biased region" description="Basic and acidic residues" evidence="2">
    <location>
        <begin position="12"/>
        <end position="21"/>
    </location>
</feature>
<dbReference type="HOGENOM" id="CLU_432177_0_0_1"/>
<feature type="domain" description="C2H2-type" evidence="3">
    <location>
        <begin position="600"/>
        <end position="633"/>
    </location>
</feature>
<dbReference type="GeneID" id="18911105"/>
<dbReference type="SUPFAM" id="SSF90257">
    <property type="entry name" value="Myosin rod fragments"/>
    <property type="match status" value="1"/>
</dbReference>
<feature type="region of interest" description="Disordered" evidence="2">
    <location>
        <begin position="311"/>
        <end position="350"/>
    </location>
</feature>
<organism evidence="4 5">
    <name type="scientific">Phanerochaete carnosa (strain HHB-10118-sp)</name>
    <name type="common">White-rot fungus</name>
    <name type="synonym">Peniophora carnosa</name>
    <dbReference type="NCBI Taxonomy" id="650164"/>
    <lineage>
        <taxon>Eukaryota</taxon>
        <taxon>Fungi</taxon>
        <taxon>Dikarya</taxon>
        <taxon>Basidiomycota</taxon>
        <taxon>Agaricomycotina</taxon>
        <taxon>Agaricomycetes</taxon>
        <taxon>Polyporales</taxon>
        <taxon>Phanerochaetaceae</taxon>
        <taxon>Phanerochaete</taxon>
    </lineage>
</organism>
<keyword evidence="5" id="KW-1185">Reference proteome</keyword>
<dbReference type="GO" id="GO:0008270">
    <property type="term" value="F:zinc ion binding"/>
    <property type="evidence" value="ECO:0007669"/>
    <property type="project" value="UniProtKB-KW"/>
</dbReference>
<feature type="region of interest" description="Disordered" evidence="2">
    <location>
        <begin position="554"/>
        <end position="589"/>
    </location>
</feature>
<dbReference type="AlphaFoldDB" id="K5WZ52"/>
<dbReference type="PROSITE" id="PS50157">
    <property type="entry name" value="ZINC_FINGER_C2H2_2"/>
    <property type="match status" value="1"/>
</dbReference>
<sequence length="633" mass="70828">MANRKKNSRPSTDNEHKFIPKDDDDQTLWEALEITDEDDEAFRIRWAGLNPKTKRPWPLQWVLKEDVTDDLVKAWRQVKPKRRRSASTAKVSTSSNRSASGRVSMVHKTHKSPIKRQPAPSQRTGQAHPGLSSSPGTVIIPAAAKRKRDASEPTAQEEDTGLAVHKRRKIHLLNQRSQVASLPSLLPQHEVPVEAAQNEKHDPNIIDLPLPEPDLLPEPSSMLDFWANPFAPGDTVIGNSSRDTVVSESQPRGDSPSLDSSPAGPPQTRAEPAPSVTSKPLKPRQTAPHNSLEKALGSLPHLSPSVFHPYLDQPLSPIEQFDSPVKSPKPAQNLTGARQAPNSKAPPDTDLIIAERLEDELLDWTGGITPDLQDTAHQLQELTAVVQKLRDHVADYEKKTTDLIAARDARDIENAQLREELTALRTELDITHKAADDQKRTFEEQLRELQKGAEQWKELYDTERTKDRPVDDDIQRKAAEHPELKAEITASKARISELEAQLIELQNEKSSLRKTVAGILVGDEDHDENPDALTAKTIWLEARVKGLLERLEHLESEKSGRAEREEGPAEETQNKHLHGEVDDEREEFSMESQAFPVNAWACIHRFAPGDECLESFSSRAALRDHYMAVHVPE</sequence>
<dbReference type="KEGG" id="pco:PHACADRAFT_195835"/>
<evidence type="ECO:0000256" key="1">
    <source>
        <dbReference type="PROSITE-ProRule" id="PRU00042"/>
    </source>
</evidence>
<dbReference type="InterPro" id="IPR013087">
    <property type="entry name" value="Znf_C2H2_type"/>
</dbReference>
<feature type="region of interest" description="Disordered" evidence="2">
    <location>
        <begin position="144"/>
        <end position="163"/>
    </location>
</feature>
<keyword evidence="1" id="KW-0479">Metal-binding</keyword>
<feature type="compositionally biased region" description="Basic residues" evidence="2">
    <location>
        <begin position="105"/>
        <end position="114"/>
    </location>
</feature>
<feature type="region of interest" description="Disordered" evidence="2">
    <location>
        <begin position="227"/>
        <end position="297"/>
    </location>
</feature>
<dbReference type="InParanoid" id="K5WZ52"/>
<feature type="region of interest" description="Disordered" evidence="2">
    <location>
        <begin position="78"/>
        <end position="137"/>
    </location>
</feature>
<evidence type="ECO:0000256" key="2">
    <source>
        <dbReference type="SAM" id="MobiDB-lite"/>
    </source>
</evidence>
<name>K5WZ52_PHACS</name>
<feature type="region of interest" description="Disordered" evidence="2">
    <location>
        <begin position="460"/>
        <end position="479"/>
    </location>
</feature>
<evidence type="ECO:0000259" key="3">
    <source>
        <dbReference type="PROSITE" id="PS50157"/>
    </source>
</evidence>
<keyword evidence="1" id="KW-0863">Zinc-finger</keyword>
<feature type="compositionally biased region" description="Polar residues" evidence="2">
    <location>
        <begin position="237"/>
        <end position="260"/>
    </location>
</feature>
<protein>
    <recommendedName>
        <fullName evidence="3">C2H2-type domain-containing protein</fullName>
    </recommendedName>
</protein>
<feature type="compositionally biased region" description="Basic and acidic residues" evidence="2">
    <location>
        <begin position="554"/>
        <end position="580"/>
    </location>
</feature>
<feature type="compositionally biased region" description="Polar residues" evidence="2">
    <location>
        <begin position="86"/>
        <end position="101"/>
    </location>
</feature>
<evidence type="ECO:0000313" key="5">
    <source>
        <dbReference type="Proteomes" id="UP000008370"/>
    </source>
</evidence>
<feature type="compositionally biased region" description="Polar residues" evidence="2">
    <location>
        <begin position="119"/>
        <end position="136"/>
    </location>
</feature>
<dbReference type="OrthoDB" id="3647690at2759"/>
<feature type="region of interest" description="Disordered" evidence="2">
    <location>
        <begin position="1"/>
        <end position="24"/>
    </location>
</feature>
<proteinExistence type="predicted"/>
<keyword evidence="1" id="KW-0862">Zinc</keyword>
<dbReference type="RefSeq" id="XP_007396099.1">
    <property type="nucleotide sequence ID" value="XM_007396037.1"/>
</dbReference>
<accession>K5WZ52</accession>